<organism evidence="1 2">
    <name type="scientific">Geomicrobium halophilum</name>
    <dbReference type="NCBI Taxonomy" id="549000"/>
    <lineage>
        <taxon>Bacteria</taxon>
        <taxon>Bacillati</taxon>
        <taxon>Bacillota</taxon>
        <taxon>Bacilli</taxon>
        <taxon>Bacillales</taxon>
        <taxon>Geomicrobium</taxon>
    </lineage>
</organism>
<dbReference type="GO" id="GO:0016740">
    <property type="term" value="F:transferase activity"/>
    <property type="evidence" value="ECO:0007669"/>
    <property type="project" value="UniProtKB-KW"/>
</dbReference>
<evidence type="ECO:0000313" key="1">
    <source>
        <dbReference type="EMBL" id="MBB6449889.1"/>
    </source>
</evidence>
<comment type="caution">
    <text evidence="1">The sequence shown here is derived from an EMBL/GenBank/DDBJ whole genome shotgun (WGS) entry which is preliminary data.</text>
</comment>
<protein>
    <submittedName>
        <fullName evidence="1">Glycosyltransferase involved in cell wall biosynthesis</fullName>
    </submittedName>
</protein>
<accession>A0A841PMC7</accession>
<gene>
    <name evidence="1" type="ORF">HNR44_001867</name>
</gene>
<name>A0A841PMC7_9BACL</name>
<keyword evidence="1" id="KW-0808">Transferase</keyword>
<dbReference type="Pfam" id="PF13692">
    <property type="entry name" value="Glyco_trans_1_4"/>
    <property type="match status" value="1"/>
</dbReference>
<keyword evidence="2" id="KW-1185">Reference proteome</keyword>
<dbReference type="Gene3D" id="3.40.50.2000">
    <property type="entry name" value="Glycogen Phosphorylase B"/>
    <property type="match status" value="1"/>
</dbReference>
<dbReference type="EMBL" id="JACHHJ010000002">
    <property type="protein sequence ID" value="MBB6449889.1"/>
    <property type="molecule type" value="Genomic_DNA"/>
</dbReference>
<dbReference type="Proteomes" id="UP000568839">
    <property type="component" value="Unassembled WGS sequence"/>
</dbReference>
<evidence type="ECO:0000313" key="2">
    <source>
        <dbReference type="Proteomes" id="UP000568839"/>
    </source>
</evidence>
<reference evidence="1 2" key="1">
    <citation type="submission" date="2020-08" db="EMBL/GenBank/DDBJ databases">
        <title>Genomic Encyclopedia of Type Strains, Phase IV (KMG-IV): sequencing the most valuable type-strain genomes for metagenomic binning, comparative biology and taxonomic classification.</title>
        <authorList>
            <person name="Goeker M."/>
        </authorList>
    </citation>
    <scope>NUCLEOTIDE SEQUENCE [LARGE SCALE GENOMIC DNA]</scope>
    <source>
        <strain evidence="1 2">DSM 21769</strain>
    </source>
</reference>
<dbReference type="SUPFAM" id="SSF53756">
    <property type="entry name" value="UDP-Glycosyltransferase/glycogen phosphorylase"/>
    <property type="match status" value="1"/>
</dbReference>
<dbReference type="AlphaFoldDB" id="A0A841PMC7"/>
<proteinExistence type="predicted"/>
<sequence length="79" mass="8805">MVIAESLAVGTPIISTNCNRAPREILDDAQYEILVNVGDPEQLANAILNECIQIGDNSNNRHNDFDISKITKVYFQELD</sequence>